<dbReference type="Proteomes" id="UP001500016">
    <property type="component" value="Unassembled WGS sequence"/>
</dbReference>
<dbReference type="Gene3D" id="3.20.10.10">
    <property type="entry name" value="D-amino Acid Aminotransferase, subunit A, domain 2"/>
    <property type="match status" value="1"/>
</dbReference>
<dbReference type="PANTHER" id="PTHR42743:SF2">
    <property type="entry name" value="AMINODEOXYCHORISMATE LYASE"/>
    <property type="match status" value="1"/>
</dbReference>
<dbReference type="RefSeq" id="WP_344534571.1">
    <property type="nucleotide sequence ID" value="NZ_BAAAPE010000023.1"/>
</dbReference>
<dbReference type="InterPro" id="IPR036038">
    <property type="entry name" value="Aminotransferase-like"/>
</dbReference>
<evidence type="ECO:0000313" key="2">
    <source>
        <dbReference type="EMBL" id="GAA2100572.1"/>
    </source>
</evidence>
<dbReference type="InterPro" id="IPR001544">
    <property type="entry name" value="Aminotrans_IV"/>
</dbReference>
<comment type="caution">
    <text evidence="2">The sequence shown here is derived from an EMBL/GenBank/DDBJ whole genome shotgun (WGS) entry which is preliminary data.</text>
</comment>
<sequence length="260" mass="28380">MAYLDGVPIDPNDLQTLALTNLGHFTSMRVDNGSVRGLDLHLDRLVSNCRAVFDATLDPVHVRNLVRQAVAAETAETFVVRVTIFDPKLSMGSPGADAHPKVMVTSRAIDAGTLPPLRVQTVRYQRDWPEIKHMGLFGQLAARRSAQRAGFDDALFVSPDDGHVTEGGTWNLGLVTGHGVVWPKGEVLPGVTMRLLQRAHEFVTEPVGLEDLFGAQAVFATNTSIGVRPISAVDDVEFPVDHQVIEDLRRTYSTLPCDPL</sequence>
<dbReference type="GO" id="GO:0008483">
    <property type="term" value="F:transaminase activity"/>
    <property type="evidence" value="ECO:0007669"/>
    <property type="project" value="UniProtKB-KW"/>
</dbReference>
<dbReference type="PANTHER" id="PTHR42743">
    <property type="entry name" value="AMINO-ACID AMINOTRANSFERASE"/>
    <property type="match status" value="1"/>
</dbReference>
<keyword evidence="2" id="KW-0032">Aminotransferase</keyword>
<evidence type="ECO:0000256" key="1">
    <source>
        <dbReference type="ARBA" id="ARBA00009320"/>
    </source>
</evidence>
<gene>
    <name evidence="2" type="ORF">GCM10009801_73190</name>
</gene>
<dbReference type="EMBL" id="BAAAPE010000023">
    <property type="protein sequence ID" value="GAA2100572.1"/>
    <property type="molecule type" value="Genomic_DNA"/>
</dbReference>
<dbReference type="InterPro" id="IPR043131">
    <property type="entry name" value="BCAT-like_N"/>
</dbReference>
<dbReference type="NCBIfam" id="NF006734">
    <property type="entry name" value="PRK09266.1"/>
    <property type="match status" value="1"/>
</dbReference>
<name>A0ABN2WWK6_9ACTN</name>
<dbReference type="Gene3D" id="3.30.470.10">
    <property type="match status" value="1"/>
</dbReference>
<dbReference type="SUPFAM" id="SSF56752">
    <property type="entry name" value="D-aminoacid aminotransferase-like PLP-dependent enzymes"/>
    <property type="match status" value="1"/>
</dbReference>
<evidence type="ECO:0000313" key="3">
    <source>
        <dbReference type="Proteomes" id="UP001500016"/>
    </source>
</evidence>
<proteinExistence type="inferred from homology"/>
<keyword evidence="2" id="KW-0808">Transferase</keyword>
<comment type="similarity">
    <text evidence="1">Belongs to the class-IV pyridoxal-phosphate-dependent aminotransferase family.</text>
</comment>
<dbReference type="InterPro" id="IPR043132">
    <property type="entry name" value="BCAT-like_C"/>
</dbReference>
<reference evidence="2 3" key="1">
    <citation type="journal article" date="2019" name="Int. J. Syst. Evol. Microbiol.">
        <title>The Global Catalogue of Microorganisms (GCM) 10K type strain sequencing project: providing services to taxonomists for standard genome sequencing and annotation.</title>
        <authorList>
            <consortium name="The Broad Institute Genomics Platform"/>
            <consortium name="The Broad Institute Genome Sequencing Center for Infectious Disease"/>
            <person name="Wu L."/>
            <person name="Ma J."/>
        </authorList>
    </citation>
    <scope>NUCLEOTIDE SEQUENCE [LARGE SCALE GENOMIC DNA]</scope>
    <source>
        <strain evidence="2 3">JCM 15478</strain>
    </source>
</reference>
<accession>A0ABN2WWK6</accession>
<keyword evidence="3" id="KW-1185">Reference proteome</keyword>
<dbReference type="Pfam" id="PF01063">
    <property type="entry name" value="Aminotran_4"/>
    <property type="match status" value="1"/>
</dbReference>
<protein>
    <submittedName>
        <fullName evidence="2">Aminotransferase class IV family protein</fullName>
    </submittedName>
</protein>
<dbReference type="InterPro" id="IPR050571">
    <property type="entry name" value="Class-IV_PLP-Dep_Aminotrnsfr"/>
</dbReference>
<organism evidence="2 3">
    <name type="scientific">Streptomyces albiaxialis</name>
    <dbReference type="NCBI Taxonomy" id="329523"/>
    <lineage>
        <taxon>Bacteria</taxon>
        <taxon>Bacillati</taxon>
        <taxon>Actinomycetota</taxon>
        <taxon>Actinomycetes</taxon>
        <taxon>Kitasatosporales</taxon>
        <taxon>Streptomycetaceae</taxon>
        <taxon>Streptomyces</taxon>
    </lineage>
</organism>